<dbReference type="InterPro" id="IPR050596">
    <property type="entry name" value="AspAT/PAT-like"/>
</dbReference>
<keyword evidence="4 7" id="KW-0808">Transferase</keyword>
<evidence type="ECO:0000256" key="3">
    <source>
        <dbReference type="ARBA" id="ARBA00022576"/>
    </source>
</evidence>
<dbReference type="EMBL" id="JALHLE010000007">
    <property type="protein sequence ID" value="MCJ2178275.1"/>
    <property type="molecule type" value="Genomic_DNA"/>
</dbReference>
<dbReference type="Gene3D" id="3.40.640.10">
    <property type="entry name" value="Type I PLP-dependent aspartate aminotransferase-like (Major domain)"/>
    <property type="match status" value="1"/>
</dbReference>
<feature type="domain" description="Aminotransferase class I/classII large" evidence="8">
    <location>
        <begin position="33"/>
        <end position="372"/>
    </location>
</feature>
<dbReference type="InterPro" id="IPR015421">
    <property type="entry name" value="PyrdxlP-dep_Trfase_major"/>
</dbReference>
<dbReference type="InterPro" id="IPR004839">
    <property type="entry name" value="Aminotransferase_I/II_large"/>
</dbReference>
<evidence type="ECO:0000313" key="10">
    <source>
        <dbReference type="Proteomes" id="UP001162880"/>
    </source>
</evidence>
<evidence type="ECO:0000259" key="8">
    <source>
        <dbReference type="Pfam" id="PF00155"/>
    </source>
</evidence>
<dbReference type="CDD" id="cd00609">
    <property type="entry name" value="AAT_like"/>
    <property type="match status" value="1"/>
</dbReference>
<evidence type="ECO:0000313" key="9">
    <source>
        <dbReference type="EMBL" id="MCJ2178275.1"/>
    </source>
</evidence>
<dbReference type="InterPro" id="IPR015424">
    <property type="entry name" value="PyrdxlP-dep_Trfase"/>
</dbReference>
<keyword evidence="10" id="KW-1185">Reference proteome</keyword>
<dbReference type="SUPFAM" id="SSF53383">
    <property type="entry name" value="PLP-dependent transferases"/>
    <property type="match status" value="1"/>
</dbReference>
<keyword evidence="5" id="KW-0663">Pyridoxal phosphate</keyword>
<comment type="similarity">
    <text evidence="2 7">Belongs to the class-I pyridoxal-phosphate-dependent aminotransferase family.</text>
</comment>
<dbReference type="Pfam" id="PF00155">
    <property type="entry name" value="Aminotran_1_2"/>
    <property type="match status" value="1"/>
</dbReference>
<keyword evidence="3 7" id="KW-0032">Aminotransferase</keyword>
<evidence type="ECO:0000256" key="2">
    <source>
        <dbReference type="ARBA" id="ARBA00007441"/>
    </source>
</evidence>
<name>A0ABT0B035_9SPHN</name>
<comment type="catalytic activity">
    <reaction evidence="6">
        <text>L-aspartate + 2-oxoglutarate = oxaloacetate + L-glutamate</text>
        <dbReference type="Rhea" id="RHEA:21824"/>
        <dbReference type="ChEBI" id="CHEBI:16452"/>
        <dbReference type="ChEBI" id="CHEBI:16810"/>
        <dbReference type="ChEBI" id="CHEBI:29985"/>
        <dbReference type="ChEBI" id="CHEBI:29991"/>
        <dbReference type="EC" id="2.6.1.1"/>
    </reaction>
</comment>
<evidence type="ECO:0000256" key="1">
    <source>
        <dbReference type="ARBA" id="ARBA00001933"/>
    </source>
</evidence>
<reference evidence="9" key="1">
    <citation type="submission" date="2022-03" db="EMBL/GenBank/DDBJ databases">
        <title>Identification of a novel bacterium isolated from mangrove sediments.</title>
        <authorList>
            <person name="Pan X."/>
        </authorList>
    </citation>
    <scope>NUCLEOTIDE SEQUENCE</scope>
    <source>
        <strain evidence="9">B2580</strain>
    </source>
</reference>
<sequence>MTSRTDIAEVEPFHAISIGRLAYELAEQGRNVIHMEYGQPSTGAPAKAIAAAHKVLDSDPGGYWESTALKQRIARHYAEANGVTVDEEQVILTCGASPAFVLALSCLFAPGARVALARPGYVAYRNTLKAMYLEPVEVPCGPAERYQMTAAALDAIELAPDGLILASPANPTGTVIAPEELAAIAEVCRRKGIRVVSDEIYHGLTYANAAQSTLQHLPEALVVNSFSKYFSMAGWRLGWLVVPPDLIGAARARMGNLFLTPPVLAQHAGLIAFDCREELEGHLANYARNRELLLAALPRLGLQEIAPPDGAFYIWAEIGHMTNDSLSFCKELLQDTGVATAPGIDFDPVDGGRYIRFSFAVSPAEIEAAIERMVPWFAARR</sequence>
<dbReference type="InterPro" id="IPR004838">
    <property type="entry name" value="NHTrfase_class1_PyrdxlP-BS"/>
</dbReference>
<dbReference type="PROSITE" id="PS00105">
    <property type="entry name" value="AA_TRANSFER_CLASS_1"/>
    <property type="match status" value="1"/>
</dbReference>
<accession>A0ABT0B035</accession>
<evidence type="ECO:0000256" key="4">
    <source>
        <dbReference type="ARBA" id="ARBA00022679"/>
    </source>
</evidence>
<organism evidence="9 10">
    <name type="scientific">Novosphingobium album</name>
    <name type="common">ex Hu et al. 2023</name>
    <dbReference type="NCBI Taxonomy" id="2930093"/>
    <lineage>
        <taxon>Bacteria</taxon>
        <taxon>Pseudomonadati</taxon>
        <taxon>Pseudomonadota</taxon>
        <taxon>Alphaproteobacteria</taxon>
        <taxon>Sphingomonadales</taxon>
        <taxon>Sphingomonadaceae</taxon>
        <taxon>Novosphingobium</taxon>
    </lineage>
</organism>
<protein>
    <recommendedName>
        <fullName evidence="7">Aminotransferase</fullName>
        <ecNumber evidence="7">2.6.1.-</ecNumber>
    </recommendedName>
</protein>
<gene>
    <name evidence="9" type="ORF">MTR64_06850</name>
</gene>
<proteinExistence type="inferred from homology"/>
<dbReference type="RefSeq" id="WP_243992146.1">
    <property type="nucleotide sequence ID" value="NZ_JALHLE010000007.1"/>
</dbReference>
<dbReference type="GO" id="GO:0008483">
    <property type="term" value="F:transaminase activity"/>
    <property type="evidence" value="ECO:0007669"/>
    <property type="project" value="UniProtKB-KW"/>
</dbReference>
<evidence type="ECO:0000256" key="7">
    <source>
        <dbReference type="RuleBase" id="RU000481"/>
    </source>
</evidence>
<evidence type="ECO:0000256" key="5">
    <source>
        <dbReference type="ARBA" id="ARBA00022898"/>
    </source>
</evidence>
<comment type="caution">
    <text evidence="9">The sequence shown here is derived from an EMBL/GenBank/DDBJ whole genome shotgun (WGS) entry which is preliminary data.</text>
</comment>
<dbReference type="PANTHER" id="PTHR46383:SF2">
    <property type="entry name" value="AMINOTRANSFERASE"/>
    <property type="match status" value="1"/>
</dbReference>
<dbReference type="EC" id="2.6.1.-" evidence="7"/>
<dbReference type="Proteomes" id="UP001162880">
    <property type="component" value="Unassembled WGS sequence"/>
</dbReference>
<dbReference type="PANTHER" id="PTHR46383">
    <property type="entry name" value="ASPARTATE AMINOTRANSFERASE"/>
    <property type="match status" value="1"/>
</dbReference>
<comment type="cofactor">
    <cofactor evidence="1 7">
        <name>pyridoxal 5'-phosphate</name>
        <dbReference type="ChEBI" id="CHEBI:597326"/>
    </cofactor>
</comment>
<evidence type="ECO:0000256" key="6">
    <source>
        <dbReference type="ARBA" id="ARBA00049185"/>
    </source>
</evidence>